<dbReference type="Pfam" id="PF00651">
    <property type="entry name" value="BTB"/>
    <property type="match status" value="1"/>
</dbReference>
<gene>
    <name evidence="3" type="ORF">CLCR_02026</name>
</gene>
<dbReference type="Gene3D" id="3.30.710.10">
    <property type="entry name" value="Potassium Channel Kv1.1, Chain A"/>
    <property type="match status" value="1"/>
</dbReference>
<dbReference type="VEuPathDB" id="FungiDB:G647_01472"/>
<dbReference type="CDD" id="cd18186">
    <property type="entry name" value="BTB_POZ_ZBTB_KLHL-like"/>
    <property type="match status" value="1"/>
</dbReference>
<dbReference type="InterPro" id="IPR011333">
    <property type="entry name" value="SKP1/BTB/POZ_sf"/>
</dbReference>
<feature type="region of interest" description="Disordered" evidence="1">
    <location>
        <begin position="127"/>
        <end position="168"/>
    </location>
</feature>
<feature type="region of interest" description="Disordered" evidence="1">
    <location>
        <begin position="1"/>
        <end position="23"/>
    </location>
</feature>
<evidence type="ECO:0000259" key="2">
    <source>
        <dbReference type="PROSITE" id="PS50097"/>
    </source>
</evidence>
<evidence type="ECO:0000313" key="4">
    <source>
        <dbReference type="Proteomes" id="UP000094526"/>
    </source>
</evidence>
<dbReference type="InterPro" id="IPR000210">
    <property type="entry name" value="BTB/POZ_dom"/>
</dbReference>
<keyword evidence="4" id="KW-1185">Reference proteome</keyword>
<dbReference type="Proteomes" id="UP000094526">
    <property type="component" value="Unassembled WGS sequence"/>
</dbReference>
<feature type="domain" description="BTB" evidence="2">
    <location>
        <begin position="32"/>
        <end position="98"/>
    </location>
</feature>
<evidence type="ECO:0000313" key="3">
    <source>
        <dbReference type="EMBL" id="OCT46757.1"/>
    </source>
</evidence>
<dbReference type="AlphaFoldDB" id="A0A1C1CE84"/>
<dbReference type="PROSITE" id="PS50097">
    <property type="entry name" value="BTB"/>
    <property type="match status" value="1"/>
</dbReference>
<organism evidence="3 4">
    <name type="scientific">Cladophialophora carrionii</name>
    <dbReference type="NCBI Taxonomy" id="86049"/>
    <lineage>
        <taxon>Eukaryota</taxon>
        <taxon>Fungi</taxon>
        <taxon>Dikarya</taxon>
        <taxon>Ascomycota</taxon>
        <taxon>Pezizomycotina</taxon>
        <taxon>Eurotiomycetes</taxon>
        <taxon>Chaetothyriomycetidae</taxon>
        <taxon>Chaetothyriales</taxon>
        <taxon>Herpotrichiellaceae</taxon>
        <taxon>Cladophialophora</taxon>
    </lineage>
</organism>
<dbReference type="OrthoDB" id="194443at2759"/>
<reference evidence="4" key="1">
    <citation type="submission" date="2015-07" db="EMBL/GenBank/DDBJ databases">
        <authorList>
            <person name="Teixeira M.M."/>
            <person name="Souza R.C."/>
            <person name="Almeida L.G."/>
            <person name="Vicente V.A."/>
            <person name="de Hoog S."/>
            <person name="Bocca A.L."/>
            <person name="de Almeida S.R."/>
            <person name="Vasconcelos A.T."/>
            <person name="Felipe M.S."/>
        </authorList>
    </citation>
    <scope>NUCLEOTIDE SEQUENCE [LARGE SCALE GENOMIC DNA]</scope>
    <source>
        <strain evidence="4">KSF</strain>
    </source>
</reference>
<evidence type="ECO:0000256" key="1">
    <source>
        <dbReference type="SAM" id="MobiDB-lite"/>
    </source>
</evidence>
<dbReference type="PANTHER" id="PTHR47843">
    <property type="entry name" value="BTB DOMAIN-CONTAINING PROTEIN-RELATED"/>
    <property type="match status" value="1"/>
</dbReference>
<protein>
    <recommendedName>
        <fullName evidence="2">BTB domain-containing protein</fullName>
    </recommendedName>
</protein>
<name>A0A1C1CE84_9EURO</name>
<dbReference type="VEuPathDB" id="FungiDB:CLCR_02026"/>
<sequence length="328" mass="36999">MASTSTSSRKRKRDELPHGLDTDSSFADQEIATISIEYRNQPPRQFHVHKHLLCSSSEVLRDSCNGQEPKVTVLKDVRSEDFEVFTRWLYTKTLDVEKMADVVDDGDKMTGGHVCLAHQQFFIKAEKGTGGSGSDSSDREAGHGQNPCIPSIAGGDSSDETTTDDKPWYTNFGKQSRTLARLLDLYIFAQVYKADSFKIAAMLEFQRSAFHADMPAVNIVRHALDNLDITSGMCSYLLDRYGGQDFSCPEQTDEQKLEKALAKLPPRFLTRMISLVARRTAGGTVNGKGDRWCDYHEHKSGEERRECEESRLQDADIARERYWRLVGQ</sequence>
<comment type="caution">
    <text evidence="3">The sequence shown here is derived from an EMBL/GenBank/DDBJ whole genome shotgun (WGS) entry which is preliminary data.</text>
</comment>
<accession>A0A1C1CE84</accession>
<proteinExistence type="predicted"/>
<dbReference type="STRING" id="86049.A0A1C1CE84"/>
<dbReference type="SUPFAM" id="SSF54695">
    <property type="entry name" value="POZ domain"/>
    <property type="match status" value="1"/>
</dbReference>
<dbReference type="EMBL" id="LGRB01000015">
    <property type="protein sequence ID" value="OCT46757.1"/>
    <property type="molecule type" value="Genomic_DNA"/>
</dbReference>
<dbReference type="PANTHER" id="PTHR47843:SF2">
    <property type="entry name" value="BTB DOMAIN-CONTAINING PROTEIN"/>
    <property type="match status" value="1"/>
</dbReference>